<dbReference type="STRING" id="1121131.SAMN02745229_03577"/>
<dbReference type="RefSeq" id="WP_073389781.1">
    <property type="nucleotide sequence ID" value="NZ_FQXK01000039.1"/>
</dbReference>
<reference evidence="2" key="1">
    <citation type="submission" date="2016-11" db="EMBL/GenBank/DDBJ databases">
        <authorList>
            <person name="Varghese N."/>
            <person name="Submissions S."/>
        </authorList>
    </citation>
    <scope>NUCLEOTIDE SEQUENCE [LARGE SCALE GENOMIC DNA]</scope>
    <source>
        <strain evidence="2">DSM 3071</strain>
    </source>
</reference>
<gene>
    <name evidence="1" type="ORF">SAMN02745229_03577</name>
</gene>
<dbReference type="GeneID" id="89509763"/>
<dbReference type="AlphaFoldDB" id="A0A1M6DRU3"/>
<keyword evidence="2" id="KW-1185">Reference proteome</keyword>
<evidence type="ECO:0000313" key="2">
    <source>
        <dbReference type="Proteomes" id="UP000184278"/>
    </source>
</evidence>
<accession>A0A1M6DRU3</accession>
<dbReference type="GO" id="GO:0009976">
    <property type="term" value="F:tocopherol cyclase activity"/>
    <property type="evidence" value="ECO:0007669"/>
    <property type="project" value="InterPro"/>
</dbReference>
<dbReference type="SUPFAM" id="SSF159245">
    <property type="entry name" value="AttH-like"/>
    <property type="match status" value="1"/>
</dbReference>
<evidence type="ECO:0000313" key="1">
    <source>
        <dbReference type="EMBL" id="SHI75728.1"/>
    </source>
</evidence>
<dbReference type="EMBL" id="FQXK01000039">
    <property type="protein sequence ID" value="SHI75728.1"/>
    <property type="molecule type" value="Genomic_DNA"/>
</dbReference>
<protein>
    <submittedName>
        <fullName evidence="1">Tocopherol cyclase</fullName>
    </submittedName>
</protein>
<dbReference type="Pfam" id="PF14249">
    <property type="entry name" value="Tocopherol_cycl"/>
    <property type="match status" value="1"/>
</dbReference>
<proteinExistence type="predicted"/>
<dbReference type="OrthoDB" id="1820112at2"/>
<name>A0A1M6DRU3_BUTFI</name>
<organism evidence="1 2">
    <name type="scientific">Butyrivibrio fibrisolvens DSM 3071</name>
    <dbReference type="NCBI Taxonomy" id="1121131"/>
    <lineage>
        <taxon>Bacteria</taxon>
        <taxon>Bacillati</taxon>
        <taxon>Bacillota</taxon>
        <taxon>Clostridia</taxon>
        <taxon>Lachnospirales</taxon>
        <taxon>Lachnospiraceae</taxon>
        <taxon>Butyrivibrio</taxon>
    </lineage>
</organism>
<sequence length="381" mass="43654">MIIGKFNRHSKRRNAFMLHGPLAHQGYDWWWHSFTAQDAETGEDKPFFIEFFICNPALAEKEPVLGQLPANKKKKKKPSYLMVKAGTWGEDACQLHRFFSLKEVKLHKTAPYRVSAGDCLASDAVLKGSISVSQEDAKAHPEWMCDAGDISFDLTIDKQIAFNVGYGASKPLRDVEAFAMYWHAEGMKSAYSGTITYNGRKYNVVPEKSYGYADKNWGRDFTSPWVWLSSNCLVSKKTGKKLENSVFDIGGGRPKIYFVPLDRRLLGVFYYEGKEYDFNFSKLHLQVKTEFSFEETDTEVIWHVRQENIKAAMETEVHCLKKDMLFINYESPDGKKRHNHLWNGGNGWGTVKLYDKKRDKLVLVDEIEATHIGCEYGEYGG</sequence>
<dbReference type="InterPro" id="IPR025893">
    <property type="entry name" value="Tocopherol_cyclase"/>
</dbReference>
<dbReference type="Proteomes" id="UP000184278">
    <property type="component" value="Unassembled WGS sequence"/>
</dbReference>